<feature type="compositionally biased region" description="Low complexity" evidence="15">
    <location>
        <begin position="326"/>
        <end position="335"/>
    </location>
</feature>
<keyword evidence="12" id="KW-0472">Membrane</keyword>
<reference evidence="17" key="1">
    <citation type="submission" date="2022-01" db="EMBL/GenBank/DDBJ databases">
        <authorList>
            <person name="King R."/>
        </authorList>
    </citation>
    <scope>NUCLEOTIDE SEQUENCE</scope>
</reference>
<evidence type="ECO:0000313" key="17">
    <source>
        <dbReference type="EMBL" id="CAH1114210.1"/>
    </source>
</evidence>
<keyword evidence="5" id="KW-0812">Transmembrane</keyword>
<keyword evidence="4 14" id="KW-0813">Transport</keyword>
<evidence type="ECO:0000256" key="8">
    <source>
        <dbReference type="ARBA" id="ARBA00022946"/>
    </source>
</evidence>
<comment type="function">
    <text evidence="1 14">Essential component of the TIM23 complex, a complex that mediates the translocation of transit peptide-containing proteins across the mitochondrial inner membrane.</text>
</comment>
<dbReference type="InterPro" id="IPR036412">
    <property type="entry name" value="HAD-like_sf"/>
</dbReference>
<comment type="similarity">
    <text evidence="3 14">Belongs to the TIM50 family.</text>
</comment>
<evidence type="ECO:0000256" key="5">
    <source>
        <dbReference type="ARBA" id="ARBA00022692"/>
    </source>
</evidence>
<evidence type="ECO:0000256" key="12">
    <source>
        <dbReference type="ARBA" id="ARBA00023136"/>
    </source>
</evidence>
<evidence type="ECO:0000313" key="18">
    <source>
        <dbReference type="Proteomes" id="UP001153636"/>
    </source>
</evidence>
<sequence length="348" mass="41123">MWVIKRIIFRRNLTNIFPNQKYYFPPSINLRSISNKAKNIKNVSNFTTIEKSFRDNKDYIRKETIDKKSAKPQNIRLALLGFSVTLLGAYLLIELNNTTGENRLSSWKSYLRQLLKQIEDVTVFIKEPSREKLLPDPVEYPFYQPPYTLILEFTDVLAHPDWTYSTGWRFKKRPGLEYMLDNLVGLYEIVVFTAQPGMTIFPVIEALDPKNLISYKLVRDSTHFVDGHHVKNLEKLNRDLKKVIVVDWNSESVKFHPDNHLNIPRWKGENEDMVLVDLTSFLMTIAQTEIEDVREVLRFYKQYEDPLKEFRIKQREYLENKENEQTQKPQTQPKPGSTFNYTGIKSMF</sequence>
<evidence type="ECO:0000256" key="10">
    <source>
        <dbReference type="ARBA" id="ARBA00023010"/>
    </source>
</evidence>
<dbReference type="PROSITE" id="PS50969">
    <property type="entry name" value="FCP1"/>
    <property type="match status" value="1"/>
</dbReference>
<evidence type="ECO:0000256" key="2">
    <source>
        <dbReference type="ARBA" id="ARBA00004434"/>
    </source>
</evidence>
<dbReference type="GO" id="GO:0005744">
    <property type="term" value="C:TIM23 mitochondrial import inner membrane translocase complex"/>
    <property type="evidence" value="ECO:0007669"/>
    <property type="project" value="UniProtKB-UniRule"/>
</dbReference>
<keyword evidence="7 14" id="KW-0653">Protein transport</keyword>
<evidence type="ECO:0000256" key="9">
    <source>
        <dbReference type="ARBA" id="ARBA00022989"/>
    </source>
</evidence>
<comment type="subcellular location">
    <subcellularLocation>
        <location evidence="2 14">Mitochondrion inner membrane</location>
        <topology evidence="2 14">Single-pass membrane protein</topology>
    </subcellularLocation>
</comment>
<dbReference type="OrthoDB" id="287041at2759"/>
<dbReference type="PANTHER" id="PTHR12210">
    <property type="entry name" value="DULLARD PROTEIN PHOSPHATASE"/>
    <property type="match status" value="1"/>
</dbReference>
<dbReference type="SUPFAM" id="SSF56784">
    <property type="entry name" value="HAD-like"/>
    <property type="match status" value="1"/>
</dbReference>
<protein>
    <recommendedName>
        <fullName evidence="14">Mitochondrial import inner membrane translocase subunit TIM50</fullName>
    </recommendedName>
</protein>
<accession>A0A9P0D5C8</accession>
<dbReference type="EMBL" id="OV651820">
    <property type="protein sequence ID" value="CAH1114210.1"/>
    <property type="molecule type" value="Genomic_DNA"/>
</dbReference>
<evidence type="ECO:0000259" key="16">
    <source>
        <dbReference type="PROSITE" id="PS50969"/>
    </source>
</evidence>
<keyword evidence="10 14" id="KW-0811">Translocation</keyword>
<evidence type="ECO:0000256" key="1">
    <source>
        <dbReference type="ARBA" id="ARBA00002959"/>
    </source>
</evidence>
<dbReference type="FunFam" id="3.40.50.1000:FF:000019">
    <property type="entry name" value="Mitochondrial import inner membrane translocase subunit TIM50"/>
    <property type="match status" value="1"/>
</dbReference>
<evidence type="ECO:0000256" key="4">
    <source>
        <dbReference type="ARBA" id="ARBA00022448"/>
    </source>
</evidence>
<proteinExistence type="inferred from homology"/>
<keyword evidence="18" id="KW-1185">Reference proteome</keyword>
<feature type="region of interest" description="Disordered" evidence="15">
    <location>
        <begin position="318"/>
        <end position="348"/>
    </location>
</feature>
<comment type="subunit">
    <text evidence="13">Component of the TIM23 complex at least composed of Tim23, Tim17 (Tim17a1, Tim17a2 or Tim17b1) and a Tim50.</text>
</comment>
<dbReference type="InterPro" id="IPR050365">
    <property type="entry name" value="TIM50"/>
</dbReference>
<organism evidence="17 18">
    <name type="scientific">Psylliodes chrysocephalus</name>
    <dbReference type="NCBI Taxonomy" id="3402493"/>
    <lineage>
        <taxon>Eukaryota</taxon>
        <taxon>Metazoa</taxon>
        <taxon>Ecdysozoa</taxon>
        <taxon>Arthropoda</taxon>
        <taxon>Hexapoda</taxon>
        <taxon>Insecta</taxon>
        <taxon>Pterygota</taxon>
        <taxon>Neoptera</taxon>
        <taxon>Endopterygota</taxon>
        <taxon>Coleoptera</taxon>
        <taxon>Polyphaga</taxon>
        <taxon>Cucujiformia</taxon>
        <taxon>Chrysomeloidea</taxon>
        <taxon>Chrysomelidae</taxon>
        <taxon>Galerucinae</taxon>
        <taxon>Alticini</taxon>
        <taxon>Psylliodes</taxon>
    </lineage>
</organism>
<keyword evidence="9" id="KW-1133">Transmembrane helix</keyword>
<evidence type="ECO:0000256" key="7">
    <source>
        <dbReference type="ARBA" id="ARBA00022927"/>
    </source>
</evidence>
<feature type="domain" description="FCP1 homology" evidence="16">
    <location>
        <begin position="142"/>
        <end position="285"/>
    </location>
</feature>
<feature type="compositionally biased region" description="Polar residues" evidence="15">
    <location>
        <begin position="337"/>
        <end position="348"/>
    </location>
</feature>
<dbReference type="AlphaFoldDB" id="A0A9P0D5C8"/>
<evidence type="ECO:0000256" key="14">
    <source>
        <dbReference type="RuleBase" id="RU365079"/>
    </source>
</evidence>
<name>A0A9P0D5C8_9CUCU</name>
<dbReference type="Gene3D" id="3.40.50.1000">
    <property type="entry name" value="HAD superfamily/HAD-like"/>
    <property type="match status" value="1"/>
</dbReference>
<dbReference type="InterPro" id="IPR004274">
    <property type="entry name" value="FCP1_dom"/>
</dbReference>
<dbReference type="Pfam" id="PF03031">
    <property type="entry name" value="NIF"/>
    <property type="match status" value="1"/>
</dbReference>
<dbReference type="SMART" id="SM00577">
    <property type="entry name" value="CPDc"/>
    <property type="match status" value="1"/>
</dbReference>
<evidence type="ECO:0000256" key="3">
    <source>
        <dbReference type="ARBA" id="ARBA00006344"/>
    </source>
</evidence>
<evidence type="ECO:0000256" key="6">
    <source>
        <dbReference type="ARBA" id="ARBA00022792"/>
    </source>
</evidence>
<gene>
    <name evidence="17" type="ORF">PSYICH_LOCUS14587</name>
</gene>
<evidence type="ECO:0000256" key="11">
    <source>
        <dbReference type="ARBA" id="ARBA00023128"/>
    </source>
</evidence>
<dbReference type="InterPro" id="IPR023214">
    <property type="entry name" value="HAD_sf"/>
</dbReference>
<dbReference type="GO" id="GO:0015031">
    <property type="term" value="P:protein transport"/>
    <property type="evidence" value="ECO:0007669"/>
    <property type="project" value="UniProtKB-KW"/>
</dbReference>
<dbReference type="Proteomes" id="UP001153636">
    <property type="component" value="Chromosome 8"/>
</dbReference>
<keyword evidence="6" id="KW-0999">Mitochondrion inner membrane</keyword>
<evidence type="ECO:0000256" key="13">
    <source>
        <dbReference type="ARBA" id="ARBA00061911"/>
    </source>
</evidence>
<evidence type="ECO:0000256" key="15">
    <source>
        <dbReference type="SAM" id="MobiDB-lite"/>
    </source>
</evidence>
<keyword evidence="11 14" id="KW-0496">Mitochondrion</keyword>
<dbReference type="CDD" id="cd07521">
    <property type="entry name" value="HAD_FCP1-like"/>
    <property type="match status" value="1"/>
</dbReference>
<keyword evidence="8 14" id="KW-0809">Transit peptide</keyword>